<reference evidence="3" key="1">
    <citation type="journal article" date="2007" name="Nature">
        <title>The grapevine genome sequence suggests ancestral hexaploidization in major angiosperm phyla.</title>
        <authorList>
            <consortium name="The French-Italian Public Consortium for Grapevine Genome Characterization."/>
            <person name="Jaillon O."/>
            <person name="Aury J.-M."/>
            <person name="Noel B."/>
            <person name="Policriti A."/>
            <person name="Clepet C."/>
            <person name="Casagrande A."/>
            <person name="Choisne N."/>
            <person name="Aubourg S."/>
            <person name="Vitulo N."/>
            <person name="Jubin C."/>
            <person name="Vezzi A."/>
            <person name="Legeai F."/>
            <person name="Hugueney P."/>
            <person name="Dasilva C."/>
            <person name="Horner D."/>
            <person name="Mica E."/>
            <person name="Jublot D."/>
            <person name="Poulain J."/>
            <person name="Bruyere C."/>
            <person name="Billault A."/>
            <person name="Segurens B."/>
            <person name="Gouyvenoux M."/>
            <person name="Ugarte E."/>
            <person name="Cattonaro F."/>
            <person name="Anthouard V."/>
            <person name="Vico V."/>
            <person name="Del Fabbro C."/>
            <person name="Alaux M."/>
            <person name="Di Gaspero G."/>
            <person name="Dumas V."/>
            <person name="Felice N."/>
            <person name="Paillard S."/>
            <person name="Juman I."/>
            <person name="Moroldo M."/>
            <person name="Scalabrin S."/>
            <person name="Canaguier A."/>
            <person name="Le Clainche I."/>
            <person name="Malacrida G."/>
            <person name="Durand E."/>
            <person name="Pesole G."/>
            <person name="Laucou V."/>
            <person name="Chatelet P."/>
            <person name="Merdinoglu D."/>
            <person name="Delledonne M."/>
            <person name="Pezzotti M."/>
            <person name="Lecharny A."/>
            <person name="Scarpelli C."/>
            <person name="Artiguenave F."/>
            <person name="Pe M.E."/>
            <person name="Valle G."/>
            <person name="Morgante M."/>
            <person name="Caboche M."/>
            <person name="Adam-Blondon A.-F."/>
            <person name="Weissenbach J."/>
            <person name="Quetier F."/>
            <person name="Wincker P."/>
        </authorList>
    </citation>
    <scope>NUCLEOTIDE SEQUENCE [LARGE SCALE GENOMIC DNA]</scope>
    <source>
        <strain evidence="3">cv. Pinot noir / PN40024</strain>
    </source>
</reference>
<dbReference type="SUPFAM" id="SSF48452">
    <property type="entry name" value="TPR-like"/>
    <property type="match status" value="1"/>
</dbReference>
<dbReference type="PANTHER" id="PTHR47689:SF2">
    <property type="entry name" value="TETRATRICOPEPTIDE REPEAT (TPR)-LIKE SUPERFAMILY PROTEIN"/>
    <property type="match status" value="1"/>
</dbReference>
<dbReference type="EMBL" id="FN596245">
    <property type="protein sequence ID" value="CCB57611.1"/>
    <property type="molecule type" value="Genomic_DNA"/>
</dbReference>
<keyword evidence="1" id="KW-1133">Transmembrane helix</keyword>
<dbReference type="ExpressionAtlas" id="F6HSH1">
    <property type="expression patterns" value="baseline and differential"/>
</dbReference>
<keyword evidence="3" id="KW-1185">Reference proteome</keyword>
<dbReference type="STRING" id="29760.F6HSH1"/>
<dbReference type="PaxDb" id="29760-VIT_14s0006g00410.t01"/>
<dbReference type="InterPro" id="IPR011990">
    <property type="entry name" value="TPR-like_helical_dom_sf"/>
</dbReference>
<protein>
    <submittedName>
        <fullName evidence="2">Uncharacterized protein</fullName>
    </submittedName>
</protein>
<feature type="transmembrane region" description="Helical" evidence="1">
    <location>
        <begin position="309"/>
        <end position="330"/>
    </location>
</feature>
<evidence type="ECO:0000256" key="1">
    <source>
        <dbReference type="SAM" id="Phobius"/>
    </source>
</evidence>
<sequence length="372" mass="42132">MPHDDTILKLSHLETFLALTMGKIKDSEALIQDSVRILEDGGLGESTIYIRRLRYLAQIYLKSNQPAEAENAHRKILHVMEFSKGWNSLDTVIAAEDLALTLQSVGRLREAQELLQRCLDVRKSLLPEDHIQISANLLHMARVTLLSSGQLKKKDAYEAISELDKAKDLLGNSIRIAQHVVDKLKEKGILKNHRASGETEKERHAALVILLQSLDTLGLLEITKHELLESRGEHQPFLEAENVLRQCISAFKELPPEGSISKSAAVKVEYLSCLKHLSSLISDSSNRMQQSTTTTLQELNEEIKRLMMWFNLLSLFCDIEYCCYFGFTFFKRKAIGYVFVSAISVISFEVLTGYVVFLFLREEGKIARSLLL</sequence>
<dbReference type="HOGENOM" id="CLU_063350_0_0_1"/>
<proteinExistence type="predicted"/>
<feature type="transmembrane region" description="Helical" evidence="1">
    <location>
        <begin position="336"/>
        <end position="360"/>
    </location>
</feature>
<dbReference type="eggNOG" id="KOG1840">
    <property type="taxonomic scope" value="Eukaryota"/>
</dbReference>
<dbReference type="PANTHER" id="PTHR47689">
    <property type="entry name" value="TETRATRICOPEPTIDE REPEAT (TPR)-LIKE SUPERFAMILY PROTEIN"/>
    <property type="match status" value="1"/>
</dbReference>
<dbReference type="InParanoid" id="F6HSH1"/>
<evidence type="ECO:0000313" key="3">
    <source>
        <dbReference type="Proteomes" id="UP000009183"/>
    </source>
</evidence>
<evidence type="ECO:0000313" key="2">
    <source>
        <dbReference type="EMBL" id="CCB57611.1"/>
    </source>
</evidence>
<organism evidence="2 3">
    <name type="scientific">Vitis vinifera</name>
    <name type="common">Grape</name>
    <dbReference type="NCBI Taxonomy" id="29760"/>
    <lineage>
        <taxon>Eukaryota</taxon>
        <taxon>Viridiplantae</taxon>
        <taxon>Streptophyta</taxon>
        <taxon>Embryophyta</taxon>
        <taxon>Tracheophyta</taxon>
        <taxon>Spermatophyta</taxon>
        <taxon>Magnoliopsida</taxon>
        <taxon>eudicotyledons</taxon>
        <taxon>Gunneridae</taxon>
        <taxon>Pentapetalae</taxon>
        <taxon>rosids</taxon>
        <taxon>Vitales</taxon>
        <taxon>Vitaceae</taxon>
        <taxon>Viteae</taxon>
        <taxon>Vitis</taxon>
    </lineage>
</organism>
<accession>F6HSH1</accession>
<dbReference type="AlphaFoldDB" id="F6HSH1"/>
<keyword evidence="1" id="KW-0472">Membrane</keyword>
<dbReference type="Proteomes" id="UP000009183">
    <property type="component" value="Chromosome 14"/>
</dbReference>
<gene>
    <name evidence="2" type="ordered locus">VIT_14s0006g00410</name>
</gene>
<dbReference type="Pfam" id="PF13374">
    <property type="entry name" value="TPR_10"/>
    <property type="match status" value="1"/>
</dbReference>
<name>F6HSH1_VITVI</name>
<keyword evidence="1" id="KW-0812">Transmembrane</keyword>
<dbReference type="Gene3D" id="1.25.40.10">
    <property type="entry name" value="Tetratricopeptide repeat domain"/>
    <property type="match status" value="1"/>
</dbReference>